<evidence type="ECO:0000313" key="9">
    <source>
        <dbReference type="EMBL" id="KAF9602838.1"/>
    </source>
</evidence>
<dbReference type="EMBL" id="JADFTS010000006">
    <property type="protein sequence ID" value="KAF9602838.1"/>
    <property type="molecule type" value="Genomic_DNA"/>
</dbReference>
<evidence type="ECO:0000256" key="7">
    <source>
        <dbReference type="RuleBase" id="RU003435"/>
    </source>
</evidence>
<dbReference type="PANTHER" id="PTHR11804:SF79">
    <property type="entry name" value="MITOCHONDRIAL INTERMEDIATE PEPTIDASE"/>
    <property type="match status" value="1"/>
</dbReference>
<dbReference type="Gene3D" id="1.10.1370.10">
    <property type="entry name" value="Neurolysin, domain 3"/>
    <property type="match status" value="1"/>
</dbReference>
<evidence type="ECO:0000256" key="5">
    <source>
        <dbReference type="ARBA" id="ARBA00022833"/>
    </source>
</evidence>
<comment type="caution">
    <text evidence="9">The sequence shown here is derived from an EMBL/GenBank/DDBJ whole genome shotgun (WGS) entry which is preliminary data.</text>
</comment>
<dbReference type="OrthoDB" id="17530at2759"/>
<keyword evidence="10" id="KW-1185">Reference proteome</keyword>
<evidence type="ECO:0000256" key="4">
    <source>
        <dbReference type="ARBA" id="ARBA00022801"/>
    </source>
</evidence>
<evidence type="ECO:0000256" key="6">
    <source>
        <dbReference type="ARBA" id="ARBA00023049"/>
    </source>
</evidence>
<dbReference type="AlphaFoldDB" id="A0A835HRC5"/>
<dbReference type="GO" id="GO:0006508">
    <property type="term" value="P:proteolysis"/>
    <property type="evidence" value="ECO:0007669"/>
    <property type="project" value="UniProtKB-KW"/>
</dbReference>
<dbReference type="SUPFAM" id="SSF55486">
    <property type="entry name" value="Metalloproteases ('zincins'), catalytic domain"/>
    <property type="match status" value="1"/>
</dbReference>
<keyword evidence="6 7" id="KW-0482">Metalloprotease</keyword>
<dbReference type="PANTHER" id="PTHR11804">
    <property type="entry name" value="PROTEASE M3 THIMET OLIGOPEPTIDASE-RELATED"/>
    <property type="match status" value="1"/>
</dbReference>
<proteinExistence type="inferred from homology"/>
<evidence type="ECO:0000256" key="1">
    <source>
        <dbReference type="ARBA" id="ARBA00006040"/>
    </source>
</evidence>
<dbReference type="GO" id="GO:0046872">
    <property type="term" value="F:metal ion binding"/>
    <property type="evidence" value="ECO:0007669"/>
    <property type="project" value="UniProtKB-UniRule"/>
</dbReference>
<dbReference type="Pfam" id="PF01432">
    <property type="entry name" value="Peptidase_M3"/>
    <property type="match status" value="1"/>
</dbReference>
<accession>A0A835HRC5</accession>
<protein>
    <recommendedName>
        <fullName evidence="8">Peptidase M3A/M3B catalytic domain-containing protein</fullName>
    </recommendedName>
</protein>
<gene>
    <name evidence="9" type="ORF">IFM89_031698</name>
</gene>
<keyword evidence="5 7" id="KW-0862">Zinc</keyword>
<reference evidence="9 10" key="1">
    <citation type="submission" date="2020-10" db="EMBL/GenBank/DDBJ databases">
        <title>The Coptis chinensis genome and diversification of protoberbering-type alkaloids.</title>
        <authorList>
            <person name="Wang B."/>
            <person name="Shu S."/>
            <person name="Song C."/>
            <person name="Liu Y."/>
        </authorList>
    </citation>
    <scope>NUCLEOTIDE SEQUENCE [LARGE SCALE GENOMIC DNA]</scope>
    <source>
        <strain evidence="9">HL-2020</strain>
        <tissue evidence="9">Leaf</tissue>
    </source>
</reference>
<evidence type="ECO:0000313" key="10">
    <source>
        <dbReference type="Proteomes" id="UP000631114"/>
    </source>
</evidence>
<keyword evidence="2 7" id="KW-0645">Protease</keyword>
<dbReference type="GO" id="GO:0006518">
    <property type="term" value="P:peptide metabolic process"/>
    <property type="evidence" value="ECO:0007669"/>
    <property type="project" value="TreeGrafter"/>
</dbReference>
<evidence type="ECO:0000259" key="8">
    <source>
        <dbReference type="Pfam" id="PF01432"/>
    </source>
</evidence>
<dbReference type="InterPro" id="IPR045090">
    <property type="entry name" value="Pept_M3A_M3B"/>
</dbReference>
<dbReference type="Proteomes" id="UP000631114">
    <property type="component" value="Unassembled WGS sequence"/>
</dbReference>
<feature type="domain" description="Peptidase M3A/M3B catalytic" evidence="8">
    <location>
        <begin position="411"/>
        <end position="574"/>
    </location>
</feature>
<comment type="similarity">
    <text evidence="1 7">Belongs to the peptidase M3 family.</text>
</comment>
<comment type="cofactor">
    <cofactor evidence="7">
        <name>Zn(2+)</name>
        <dbReference type="ChEBI" id="CHEBI:29105"/>
    </cofactor>
    <text evidence="7">Binds 1 zinc ion.</text>
</comment>
<name>A0A835HRC5_9MAGN</name>
<dbReference type="GO" id="GO:0004222">
    <property type="term" value="F:metalloendopeptidase activity"/>
    <property type="evidence" value="ECO:0007669"/>
    <property type="project" value="InterPro"/>
</dbReference>
<sequence>MQTLFRRRVSVFISKQNFLVRNNHFVTSNARDISEETGLYGFKLLKSPKCFQRFVDEAIARSIELVSDVSNLPPSMETIKTMDEISDTVCSVVDSAQLCRCTHPDREFVEEATKASMRINEYLSFLNTNHNLYSALLRADESGLLQTDEAQRTAHFLRTDFEKGGIHLPAEKLERVNRLNIDIDHLCREFSNNIVTDPGFVDVFPESRIPKHVQHLLKPIYRSIPATSKESLRRRINNKEMGFRITTDSTTLSSVLQWVLDDEYIFYIMNKYPECKYLIDNVLALRNEGERLIEGPIMLAFGPDRRRQRGCLDQSEIKSSQRALPKGQSSVLEIPAKADICICTSKAGTSHNYFKVKPRKGQARKLSSRILPPVMTLYNVFVPEMYDSILVSLENPIETMMGGNGGIESPVRKQSYIKGNSSPHANLGILDKLIEARHELAQIMGCNSFADFSMHHRTLASSPEVVMSSLLELSNIVRPKADQEFNSIRSYKRQNYRQTYEDLEPWDETYLTGMMKSSAYNLESSVISSYFPLPQCLEGLNVLVQSLFGVTFCSIPLAPGESWHQDVLKMALHHPEEVLFHTLVNNLSSQYRAQHLNSTEIFDLEIFSD</sequence>
<evidence type="ECO:0000256" key="2">
    <source>
        <dbReference type="ARBA" id="ARBA00022670"/>
    </source>
</evidence>
<organism evidence="9 10">
    <name type="scientific">Coptis chinensis</name>
    <dbReference type="NCBI Taxonomy" id="261450"/>
    <lineage>
        <taxon>Eukaryota</taxon>
        <taxon>Viridiplantae</taxon>
        <taxon>Streptophyta</taxon>
        <taxon>Embryophyta</taxon>
        <taxon>Tracheophyta</taxon>
        <taxon>Spermatophyta</taxon>
        <taxon>Magnoliopsida</taxon>
        <taxon>Ranunculales</taxon>
        <taxon>Ranunculaceae</taxon>
        <taxon>Coptidoideae</taxon>
        <taxon>Coptis</taxon>
    </lineage>
</organism>
<evidence type="ECO:0000256" key="3">
    <source>
        <dbReference type="ARBA" id="ARBA00022723"/>
    </source>
</evidence>
<keyword evidence="4 7" id="KW-0378">Hydrolase</keyword>
<keyword evidence="3 7" id="KW-0479">Metal-binding</keyword>
<dbReference type="InterPro" id="IPR001567">
    <property type="entry name" value="Pept_M3A_M3B_dom"/>
</dbReference>
<dbReference type="InterPro" id="IPR024077">
    <property type="entry name" value="Neurolysin/TOP_dom2"/>
</dbReference>